<protein>
    <submittedName>
        <fullName evidence="2">Uncharacterized protein</fullName>
    </submittedName>
</protein>
<dbReference type="OrthoDB" id="2506837at2759"/>
<evidence type="ECO:0000256" key="1">
    <source>
        <dbReference type="SAM" id="MobiDB-lite"/>
    </source>
</evidence>
<sequence length="273" mass="30816">MSYGNHNNMSPHPSGPSFPNNLDKIFNAQTEHIRQLQDQINSCDKELKGLLLQVNNLHVQNQGPTTLAKLNNQETKQHSSSKKGLKKPNQQTVNKISGGSKKLATNRRSTKHTKKSSSPIKKRNPHQLTSKEMPDGFEPTKLRSLSISFNSINLKQLCYRFGVAQGFPKQYLKILSNVDAHSNDECTPNGKAYFIKPISCQSRNANIFMRRVDEEIEKAERDNGKTSNQRQRLVPKKPATSICNQVPRGIPIYFYNPSWFNSPKSGQKTLTAD</sequence>
<name>A0A9Q3HZL3_9BASI</name>
<organism evidence="2 3">
    <name type="scientific">Austropuccinia psidii MF-1</name>
    <dbReference type="NCBI Taxonomy" id="1389203"/>
    <lineage>
        <taxon>Eukaryota</taxon>
        <taxon>Fungi</taxon>
        <taxon>Dikarya</taxon>
        <taxon>Basidiomycota</taxon>
        <taxon>Pucciniomycotina</taxon>
        <taxon>Pucciniomycetes</taxon>
        <taxon>Pucciniales</taxon>
        <taxon>Sphaerophragmiaceae</taxon>
        <taxon>Austropuccinia</taxon>
    </lineage>
</organism>
<feature type="compositionally biased region" description="Basic residues" evidence="1">
    <location>
        <begin position="104"/>
        <end position="125"/>
    </location>
</feature>
<proteinExistence type="predicted"/>
<feature type="compositionally biased region" description="Polar residues" evidence="1">
    <location>
        <begin position="88"/>
        <end position="97"/>
    </location>
</feature>
<accession>A0A9Q3HZL3</accession>
<reference evidence="2" key="1">
    <citation type="submission" date="2021-03" db="EMBL/GenBank/DDBJ databases">
        <title>Draft genome sequence of rust myrtle Austropuccinia psidii MF-1, a brazilian biotype.</title>
        <authorList>
            <person name="Quecine M.C."/>
            <person name="Pachon D.M.R."/>
            <person name="Bonatelli M.L."/>
            <person name="Correr F.H."/>
            <person name="Franceschini L.M."/>
            <person name="Leite T.F."/>
            <person name="Margarido G.R.A."/>
            <person name="Almeida C.A."/>
            <person name="Ferrarezi J.A."/>
            <person name="Labate C.A."/>
        </authorList>
    </citation>
    <scope>NUCLEOTIDE SEQUENCE</scope>
    <source>
        <strain evidence="2">MF-1</strain>
    </source>
</reference>
<feature type="region of interest" description="Disordered" evidence="1">
    <location>
        <begin position="72"/>
        <end position="137"/>
    </location>
</feature>
<comment type="caution">
    <text evidence="2">The sequence shown here is derived from an EMBL/GenBank/DDBJ whole genome shotgun (WGS) entry which is preliminary data.</text>
</comment>
<keyword evidence="3" id="KW-1185">Reference proteome</keyword>
<feature type="compositionally biased region" description="Polar residues" evidence="1">
    <location>
        <begin position="1"/>
        <end position="11"/>
    </location>
</feature>
<evidence type="ECO:0000313" key="3">
    <source>
        <dbReference type="Proteomes" id="UP000765509"/>
    </source>
</evidence>
<feature type="region of interest" description="Disordered" evidence="1">
    <location>
        <begin position="1"/>
        <end position="23"/>
    </location>
</feature>
<evidence type="ECO:0000313" key="2">
    <source>
        <dbReference type="EMBL" id="MBW0520689.1"/>
    </source>
</evidence>
<dbReference type="AlphaFoldDB" id="A0A9Q3HZL3"/>
<dbReference type="Proteomes" id="UP000765509">
    <property type="component" value="Unassembled WGS sequence"/>
</dbReference>
<gene>
    <name evidence="2" type="ORF">O181_060404</name>
</gene>
<dbReference type="EMBL" id="AVOT02028255">
    <property type="protein sequence ID" value="MBW0520689.1"/>
    <property type="molecule type" value="Genomic_DNA"/>
</dbReference>